<sequence length="131" mass="14550">MSDEEYKPIVEQQYTLRDALIQACRAARISNNLSKGGRECVRVLCGGKAKVVLLANDCEPKIKAIATFFSQKNKIPIVTIDDRKELGRILNFEKVSLGGKVRNSGCGVALISDFNERTKATDFIMNELDIN</sequence>
<evidence type="ECO:0000256" key="1">
    <source>
        <dbReference type="ARBA" id="ARBA00022980"/>
    </source>
</evidence>
<comment type="caution">
    <text evidence="4">The sequence shown here is derived from an EMBL/GenBank/DDBJ whole genome shotgun (WGS) entry which is preliminary data.</text>
</comment>
<evidence type="ECO:0000313" key="4">
    <source>
        <dbReference type="EMBL" id="KKO74158.1"/>
    </source>
</evidence>
<dbReference type="Gene3D" id="3.30.1330.30">
    <property type="match status" value="1"/>
</dbReference>
<dbReference type="PANTHER" id="PTHR11843">
    <property type="entry name" value="40S RIBOSOMAL PROTEIN S12"/>
    <property type="match status" value="1"/>
</dbReference>
<dbReference type="RefSeq" id="XP_024329900.1">
    <property type="nucleotide sequence ID" value="XM_024473727.1"/>
</dbReference>
<dbReference type="SUPFAM" id="SSF55315">
    <property type="entry name" value="L30e-like"/>
    <property type="match status" value="1"/>
</dbReference>
<gene>
    <name evidence="4" type="ORF">AAJ76_1090003552</name>
</gene>
<dbReference type="EMBL" id="JPQZ01000109">
    <property type="protein sequence ID" value="KKO74158.1"/>
    <property type="molecule type" value="Genomic_DNA"/>
</dbReference>
<evidence type="ECO:0000259" key="3">
    <source>
        <dbReference type="Pfam" id="PF01248"/>
    </source>
</evidence>
<dbReference type="VEuPathDB" id="MicrosporidiaDB:AAJ76_1090003552"/>
<dbReference type="Pfam" id="PF01248">
    <property type="entry name" value="Ribosomal_L7Ae"/>
    <property type="match status" value="1"/>
</dbReference>
<dbReference type="GO" id="GO:0005840">
    <property type="term" value="C:ribosome"/>
    <property type="evidence" value="ECO:0007669"/>
    <property type="project" value="UniProtKB-KW"/>
</dbReference>
<dbReference type="Proteomes" id="UP000034350">
    <property type="component" value="Unassembled WGS sequence"/>
</dbReference>
<dbReference type="GO" id="GO:1990904">
    <property type="term" value="C:ribonucleoprotein complex"/>
    <property type="evidence" value="ECO:0007669"/>
    <property type="project" value="UniProtKB-KW"/>
</dbReference>
<accession>A0A0F9WM64</accession>
<dbReference type="GeneID" id="36318624"/>
<evidence type="ECO:0000313" key="5">
    <source>
        <dbReference type="Proteomes" id="UP000034350"/>
    </source>
</evidence>
<feature type="domain" description="Ribosomal protein eL8/eL30/eS12/Gadd45" evidence="3">
    <location>
        <begin position="21"/>
        <end position="102"/>
    </location>
</feature>
<reference evidence="4 5" key="1">
    <citation type="journal article" date="2015" name="Environ. Microbiol.">
        <title>Genome analyses suggest the presence of polyploidy and recent human-driven expansions in eight global populations of the honeybee pathogen Nosema ceranae.</title>
        <authorList>
            <person name="Pelin A."/>
            <person name="Selman M."/>
            <person name="Aris-Brosou S."/>
            <person name="Farinelli L."/>
            <person name="Corradi N."/>
        </authorList>
    </citation>
    <scope>NUCLEOTIDE SEQUENCE [LARGE SCALE GENOMIC DNA]</scope>
    <source>
        <strain evidence="4 5">PA08 1199</strain>
    </source>
</reference>
<dbReference type="OrthoDB" id="10249311at2759"/>
<dbReference type="AlphaFoldDB" id="A0A0F9WM64"/>
<dbReference type="InterPro" id="IPR004038">
    <property type="entry name" value="Ribosomal_eL8/eL30/eS12/Gad45"/>
</dbReference>
<keyword evidence="2" id="KW-0687">Ribonucleoprotein</keyword>
<keyword evidence="5" id="KW-1185">Reference proteome</keyword>
<name>A0A0F9WM64_9MICR</name>
<dbReference type="OMA" id="VGRTYIE"/>
<keyword evidence="1 4" id="KW-0689">Ribosomal protein</keyword>
<protein>
    <submittedName>
        <fullName evidence="4">40s ribosomal protein s12</fullName>
    </submittedName>
</protein>
<organism evidence="4 5">
    <name type="scientific">Vairimorpha ceranae</name>
    <dbReference type="NCBI Taxonomy" id="40302"/>
    <lineage>
        <taxon>Eukaryota</taxon>
        <taxon>Fungi</taxon>
        <taxon>Fungi incertae sedis</taxon>
        <taxon>Microsporidia</taxon>
        <taxon>Nosematidae</taxon>
        <taxon>Vairimorpha</taxon>
    </lineage>
</organism>
<dbReference type="InterPro" id="IPR029064">
    <property type="entry name" value="Ribosomal_eL30-like_sf"/>
</dbReference>
<dbReference type="VEuPathDB" id="MicrosporidiaDB:G9O61_00g003240"/>
<proteinExistence type="predicted"/>
<evidence type="ECO:0000256" key="2">
    <source>
        <dbReference type="ARBA" id="ARBA00023274"/>
    </source>
</evidence>
<dbReference type="VEuPathDB" id="MicrosporidiaDB:NCER_101552"/>